<feature type="signal peptide" evidence="2">
    <location>
        <begin position="1"/>
        <end position="22"/>
    </location>
</feature>
<comment type="caution">
    <text evidence="3">The sequence shown here is derived from an EMBL/GenBank/DDBJ whole genome shotgun (WGS) entry which is preliminary data.</text>
</comment>
<evidence type="ECO:0000256" key="2">
    <source>
        <dbReference type="SAM" id="SignalP"/>
    </source>
</evidence>
<reference evidence="3 4" key="1">
    <citation type="submission" date="2024-09" db="EMBL/GenBank/DDBJ databases">
        <authorList>
            <person name="Sun Q."/>
            <person name="Mori K."/>
        </authorList>
    </citation>
    <scope>NUCLEOTIDE SEQUENCE [LARGE SCALE GENOMIC DNA]</scope>
    <source>
        <strain evidence="3 4">NCAIM B.02301</strain>
    </source>
</reference>
<sequence length="151" mass="17653">MRMNWFMLSGFILLSTSTTSFFMPSNNTLYVFDHVIFNQEFQAQEYSFFKSPHGFRPLTEAGVFLVIYLFYQRRNRLIYLQAKPFLLAVFYQSNNFKEQTLSAKKLIENGGCDMLILRVLTICIFTASALSIFLYQGIEFTLAMLDLLKNK</sequence>
<dbReference type="RefSeq" id="WP_273847713.1">
    <property type="nucleotide sequence ID" value="NZ_JAQQWT010000032.1"/>
</dbReference>
<keyword evidence="1" id="KW-0472">Membrane</keyword>
<feature type="transmembrane region" description="Helical" evidence="1">
    <location>
        <begin position="115"/>
        <end position="138"/>
    </location>
</feature>
<gene>
    <name evidence="3" type="ORF">ACFFH4_11375</name>
</gene>
<evidence type="ECO:0000313" key="4">
    <source>
        <dbReference type="Proteomes" id="UP001589833"/>
    </source>
</evidence>
<name>A0ABV6NFZ2_9BACI</name>
<accession>A0ABV6NFZ2</accession>
<proteinExistence type="predicted"/>
<keyword evidence="2" id="KW-0732">Signal</keyword>
<feature type="transmembrane region" description="Helical" evidence="1">
    <location>
        <begin position="54"/>
        <end position="71"/>
    </location>
</feature>
<keyword evidence="1" id="KW-1133">Transmembrane helix</keyword>
<organism evidence="3 4">
    <name type="scientific">Halalkalibacter alkalisediminis</name>
    <dbReference type="NCBI Taxonomy" id="935616"/>
    <lineage>
        <taxon>Bacteria</taxon>
        <taxon>Bacillati</taxon>
        <taxon>Bacillota</taxon>
        <taxon>Bacilli</taxon>
        <taxon>Bacillales</taxon>
        <taxon>Bacillaceae</taxon>
        <taxon>Halalkalibacter</taxon>
    </lineage>
</organism>
<keyword evidence="4" id="KW-1185">Reference proteome</keyword>
<feature type="chain" id="PRO_5046398025" evidence="2">
    <location>
        <begin position="23"/>
        <end position="151"/>
    </location>
</feature>
<dbReference type="Proteomes" id="UP001589833">
    <property type="component" value="Unassembled WGS sequence"/>
</dbReference>
<evidence type="ECO:0000313" key="3">
    <source>
        <dbReference type="EMBL" id="MFC0559646.1"/>
    </source>
</evidence>
<keyword evidence="1" id="KW-0812">Transmembrane</keyword>
<protein>
    <submittedName>
        <fullName evidence="3">Uncharacterized protein</fullName>
    </submittedName>
</protein>
<dbReference type="EMBL" id="JBHLTR010000015">
    <property type="protein sequence ID" value="MFC0559646.1"/>
    <property type="molecule type" value="Genomic_DNA"/>
</dbReference>
<evidence type="ECO:0000256" key="1">
    <source>
        <dbReference type="SAM" id="Phobius"/>
    </source>
</evidence>